<dbReference type="OrthoDB" id="4226487at2"/>
<dbReference type="AlphaFoldDB" id="A0A4R4TJC4"/>
<sequence length="136" mass="15160">MLYIQGDAADPVVGQRVCSEDDGIVELSLHLVGENIEFEKRFLLWRVEAGHGQPSREIRLGVTPDGYTTPHPLTVPLDATTTYELRADFAWGGYGYLTFRPEQLAAGNVVFGSEQTESRQEYDDRDGQDFGCCVDD</sequence>
<organism evidence="1 2">
    <name type="scientific">Streptomyces hainanensis</name>
    <dbReference type="NCBI Taxonomy" id="402648"/>
    <lineage>
        <taxon>Bacteria</taxon>
        <taxon>Bacillati</taxon>
        <taxon>Actinomycetota</taxon>
        <taxon>Actinomycetes</taxon>
        <taxon>Kitasatosporales</taxon>
        <taxon>Streptomycetaceae</taxon>
        <taxon>Streptomyces</taxon>
    </lineage>
</organism>
<reference evidence="1 2" key="1">
    <citation type="submission" date="2019-03" db="EMBL/GenBank/DDBJ databases">
        <title>Draft genome sequences of novel Actinobacteria.</title>
        <authorList>
            <person name="Sahin N."/>
            <person name="Ay H."/>
            <person name="Saygin H."/>
        </authorList>
    </citation>
    <scope>NUCLEOTIDE SEQUENCE [LARGE SCALE GENOMIC DNA]</scope>
    <source>
        <strain evidence="1 2">DSM 41900</strain>
    </source>
</reference>
<accession>A0A4R4TJC4</accession>
<protein>
    <submittedName>
        <fullName evidence="1">Uncharacterized protein</fullName>
    </submittedName>
</protein>
<dbReference type="Proteomes" id="UP000295345">
    <property type="component" value="Unassembled WGS sequence"/>
</dbReference>
<gene>
    <name evidence="1" type="ORF">E1283_16325</name>
</gene>
<evidence type="ECO:0000313" key="2">
    <source>
        <dbReference type="Proteomes" id="UP000295345"/>
    </source>
</evidence>
<comment type="caution">
    <text evidence="1">The sequence shown here is derived from an EMBL/GenBank/DDBJ whole genome shotgun (WGS) entry which is preliminary data.</text>
</comment>
<dbReference type="EMBL" id="SMKI01000156">
    <property type="protein sequence ID" value="TDC74259.1"/>
    <property type="molecule type" value="Genomic_DNA"/>
</dbReference>
<proteinExistence type="predicted"/>
<name>A0A4R4TJC4_9ACTN</name>
<evidence type="ECO:0000313" key="1">
    <source>
        <dbReference type="EMBL" id="TDC74259.1"/>
    </source>
</evidence>
<dbReference type="RefSeq" id="WP_132818775.1">
    <property type="nucleotide sequence ID" value="NZ_SMKI01000156.1"/>
</dbReference>
<keyword evidence="2" id="KW-1185">Reference proteome</keyword>